<reference evidence="1 2" key="1">
    <citation type="journal article" date="2013" name="BMC Microbiol.">
        <title>Identification of the type II cytochrome c maturation pathway in anammox bacteria by comparative genomics.</title>
        <authorList>
            <person name="Ferousi C."/>
            <person name="Speth D.R."/>
            <person name="Reimann J."/>
            <person name="Op den Camp H.J."/>
            <person name="Allen J.W."/>
            <person name="Keltjens J.T."/>
            <person name="Jetten M.S."/>
        </authorList>
    </citation>
    <scope>NUCLEOTIDE SEQUENCE [LARGE SCALE GENOMIC DNA]</scope>
    <source>
        <strain evidence="1">RU1</strain>
    </source>
</reference>
<keyword evidence="2" id="KW-1185">Reference proteome</keyword>
<dbReference type="EMBL" id="LAQJ01000202">
    <property type="protein sequence ID" value="KKO19288.1"/>
    <property type="molecule type" value="Genomic_DNA"/>
</dbReference>
<name>A0A0M2UTA1_9BACT</name>
<dbReference type="InterPro" id="IPR006482">
    <property type="entry name" value="Cas7_Csh2/Csh2"/>
</dbReference>
<dbReference type="Pfam" id="PF05107">
    <property type="entry name" value="Cas_Cas7"/>
    <property type="match status" value="1"/>
</dbReference>
<proteinExistence type="predicted"/>
<comment type="caution">
    <text evidence="1">The sequence shown here is derived from an EMBL/GenBank/DDBJ whole genome shotgun (WGS) entry which is preliminary data.</text>
</comment>
<sequence length="86" mass="9865">MTHMFTDDPSSNRSGMRVVGLVDFQHSRPLGNEHAHKLFDMVKVEMRDKNKDYPDSINDYFGCVPGQVDGNKITVKKVIWEIPEKS</sequence>
<evidence type="ECO:0000313" key="1">
    <source>
        <dbReference type="EMBL" id="KKO19288.1"/>
    </source>
</evidence>
<dbReference type="AlphaFoldDB" id="A0A0M2UTA1"/>
<gene>
    <name evidence="1" type="ORF">BROFUL_02002</name>
</gene>
<accession>A0A0M2UTA1</accession>
<protein>
    <submittedName>
        <fullName evidence="1">Uncharacterized protein</fullName>
    </submittedName>
</protein>
<dbReference type="GO" id="GO:0043571">
    <property type="term" value="P:maintenance of CRISPR repeat elements"/>
    <property type="evidence" value="ECO:0007669"/>
    <property type="project" value="InterPro"/>
</dbReference>
<dbReference type="Proteomes" id="UP000034954">
    <property type="component" value="Unassembled WGS sequence"/>
</dbReference>
<organism evidence="1 2">
    <name type="scientific">Candidatus Brocadia fulgida</name>
    <dbReference type="NCBI Taxonomy" id="380242"/>
    <lineage>
        <taxon>Bacteria</taxon>
        <taxon>Pseudomonadati</taxon>
        <taxon>Planctomycetota</taxon>
        <taxon>Candidatus Brocadiia</taxon>
        <taxon>Candidatus Brocadiales</taxon>
        <taxon>Candidatus Brocadiaceae</taxon>
        <taxon>Candidatus Brocadia</taxon>
    </lineage>
</organism>
<evidence type="ECO:0000313" key="2">
    <source>
        <dbReference type="Proteomes" id="UP000034954"/>
    </source>
</evidence>